<feature type="domain" description="DDE Tnp4" evidence="4">
    <location>
        <begin position="463"/>
        <end position="602"/>
    </location>
</feature>
<dbReference type="Proteomes" id="UP000693970">
    <property type="component" value="Unassembled WGS sequence"/>
</dbReference>
<dbReference type="InterPro" id="IPR027806">
    <property type="entry name" value="HARBI1_dom"/>
</dbReference>
<protein>
    <submittedName>
        <fullName evidence="5">DDE superfamily endonuclease</fullName>
    </submittedName>
</protein>
<dbReference type="EMBL" id="JAGRRH010000021">
    <property type="protein sequence ID" value="KAG7346001.1"/>
    <property type="molecule type" value="Genomic_DNA"/>
</dbReference>
<dbReference type="PANTHER" id="PTHR48471">
    <property type="entry name" value="DDE TNP4 DOMAIN-CONTAINING PROTEIN"/>
    <property type="match status" value="1"/>
</dbReference>
<evidence type="ECO:0000256" key="3">
    <source>
        <dbReference type="SAM" id="MobiDB-lite"/>
    </source>
</evidence>
<name>A0A9K3PGL6_9STRA</name>
<sequence>MMTLVPRRRRPRRQQGDKVANSDDTSTNNNIVVDFQRESRWMTYRYDSDSTTSTSTSTSTPIPQLRRAGSSIYSSSVSLASLNDNVSDIEILTVSTKDELGTIPQLVVDEDWNQSTQQQQLLLLLPPKLLQGSISSNTTIATITKCSSLDVIFQTVLHQLQGLTDDFYQSGLPWSGPQCRSLFAGGTGVLYCLPALVCNNDRLEQGTWILQAVFSILADYVYIHGSSIFHGFDRYYATYNTIVTLWRATRQLHPFVLITAIIPIACFVLANRAKATVPAAATTKQEEEEEEKKKDWYQARLSRDRRYPRQSSKSYYESPFVHLFESGDDQALLDATGVDHFEFEKILSLFEPLFDKWTVDEETGEIVRKRNRSEGRRRSIDAKGALGLVLIWYRTNGAFNRTLCLCFGLPMTPMENWLKFAKRCLFKALREYAPKMPTEETTKQYMDAIGSRYTYIPKVAFAVDGWKFYIESPANDRKHDAFYNRWKHSHFISNFFAFAPDGSIPCAVLNAPGCLHDSTVADYGGMSEKLDAIYDNCGAMTVVDSTFRSGPGFLKPSKSDPIGDRHAYMVNEQAKSFRQFAERRMRQIKAKFPRMTDKLKLEDRDEHLLDTSLMIRLYNHQVKSVGMNRTLDTFMERTSGEDEECFDYEVTIAPTANDFILETIGNTP</sequence>
<accession>A0A9K3PGL6</accession>
<keyword evidence="2" id="KW-0479">Metal-binding</keyword>
<evidence type="ECO:0000313" key="6">
    <source>
        <dbReference type="Proteomes" id="UP000693970"/>
    </source>
</evidence>
<keyword evidence="5" id="KW-0540">Nuclease</keyword>
<gene>
    <name evidence="5" type="ORF">IV203_005068</name>
</gene>
<keyword evidence="5" id="KW-0378">Hydrolase</keyword>
<comment type="cofactor">
    <cofactor evidence="1">
        <name>a divalent metal cation</name>
        <dbReference type="ChEBI" id="CHEBI:60240"/>
    </cofactor>
</comment>
<dbReference type="OrthoDB" id="45778at2759"/>
<dbReference type="GO" id="GO:0046872">
    <property type="term" value="F:metal ion binding"/>
    <property type="evidence" value="ECO:0007669"/>
    <property type="project" value="UniProtKB-KW"/>
</dbReference>
<organism evidence="5 6">
    <name type="scientific">Nitzschia inconspicua</name>
    <dbReference type="NCBI Taxonomy" id="303405"/>
    <lineage>
        <taxon>Eukaryota</taxon>
        <taxon>Sar</taxon>
        <taxon>Stramenopiles</taxon>
        <taxon>Ochrophyta</taxon>
        <taxon>Bacillariophyta</taxon>
        <taxon>Bacillariophyceae</taxon>
        <taxon>Bacillariophycidae</taxon>
        <taxon>Bacillariales</taxon>
        <taxon>Bacillariaceae</taxon>
        <taxon>Nitzschia</taxon>
    </lineage>
</organism>
<dbReference type="GO" id="GO:0004519">
    <property type="term" value="F:endonuclease activity"/>
    <property type="evidence" value="ECO:0007669"/>
    <property type="project" value="UniProtKB-KW"/>
</dbReference>
<evidence type="ECO:0000259" key="4">
    <source>
        <dbReference type="Pfam" id="PF13359"/>
    </source>
</evidence>
<feature type="compositionally biased region" description="Basic residues" evidence="3">
    <location>
        <begin position="1"/>
        <end position="13"/>
    </location>
</feature>
<evidence type="ECO:0000256" key="2">
    <source>
        <dbReference type="ARBA" id="ARBA00022723"/>
    </source>
</evidence>
<proteinExistence type="predicted"/>
<dbReference type="AlphaFoldDB" id="A0A9K3PGL6"/>
<dbReference type="Pfam" id="PF13359">
    <property type="entry name" value="DDE_Tnp_4"/>
    <property type="match status" value="1"/>
</dbReference>
<keyword evidence="5" id="KW-0255">Endonuclease</keyword>
<dbReference type="PANTHER" id="PTHR48471:SF1">
    <property type="entry name" value="DDE TNP4 DOMAIN-CONTAINING PROTEIN"/>
    <property type="match status" value="1"/>
</dbReference>
<comment type="caution">
    <text evidence="5">The sequence shown here is derived from an EMBL/GenBank/DDBJ whole genome shotgun (WGS) entry which is preliminary data.</text>
</comment>
<evidence type="ECO:0000256" key="1">
    <source>
        <dbReference type="ARBA" id="ARBA00001968"/>
    </source>
</evidence>
<reference evidence="5" key="2">
    <citation type="submission" date="2021-04" db="EMBL/GenBank/DDBJ databases">
        <authorList>
            <person name="Podell S."/>
        </authorList>
    </citation>
    <scope>NUCLEOTIDE SEQUENCE</scope>
    <source>
        <strain evidence="5">Hildebrandi</strain>
    </source>
</reference>
<keyword evidence="6" id="KW-1185">Reference proteome</keyword>
<feature type="region of interest" description="Disordered" evidence="3">
    <location>
        <begin position="1"/>
        <end position="30"/>
    </location>
</feature>
<evidence type="ECO:0000313" key="5">
    <source>
        <dbReference type="EMBL" id="KAG7346001.1"/>
    </source>
</evidence>
<reference evidence="5" key="1">
    <citation type="journal article" date="2021" name="Sci. Rep.">
        <title>Diploid genomic architecture of Nitzschia inconspicua, an elite biomass production diatom.</title>
        <authorList>
            <person name="Oliver A."/>
            <person name="Podell S."/>
            <person name="Pinowska A."/>
            <person name="Traller J.C."/>
            <person name="Smith S.R."/>
            <person name="McClure R."/>
            <person name="Beliaev A."/>
            <person name="Bohutskyi P."/>
            <person name="Hill E.A."/>
            <person name="Rabines A."/>
            <person name="Zheng H."/>
            <person name="Allen L.Z."/>
            <person name="Kuo A."/>
            <person name="Grigoriev I.V."/>
            <person name="Allen A.E."/>
            <person name="Hazlebeck D."/>
            <person name="Allen E.E."/>
        </authorList>
    </citation>
    <scope>NUCLEOTIDE SEQUENCE</scope>
    <source>
        <strain evidence="5">Hildebrandi</strain>
    </source>
</reference>